<dbReference type="Proteomes" id="UP001419084">
    <property type="component" value="Unassembled WGS sequence"/>
</dbReference>
<name>A0A3E2NA53_9FIRM</name>
<protein>
    <submittedName>
        <fullName evidence="2">Cyclic lactone autoinducer peptide</fullName>
    </submittedName>
</protein>
<accession>A0A3E2NA53</accession>
<organism evidence="2 3">
    <name type="scientific">Lacrimispora amygdalina</name>
    <dbReference type="NCBI Taxonomy" id="253257"/>
    <lineage>
        <taxon>Bacteria</taxon>
        <taxon>Bacillati</taxon>
        <taxon>Bacillota</taxon>
        <taxon>Clostridia</taxon>
        <taxon>Lachnospirales</taxon>
        <taxon>Lachnospiraceae</taxon>
        <taxon>Lacrimispora</taxon>
    </lineage>
</organism>
<proteinExistence type="predicted"/>
<dbReference type="NCBIfam" id="TIGR04223">
    <property type="entry name" value="quorum_AgrD"/>
    <property type="match status" value="1"/>
</dbReference>
<reference evidence="2 3" key="1">
    <citation type="submission" date="2018-07" db="EMBL/GenBank/DDBJ databases">
        <title>New species, Clostridium PI-S10-A1B.</title>
        <authorList>
            <person name="Krishna G."/>
            <person name="Summeta K."/>
            <person name="Shikha S."/>
            <person name="Prabhu P.B."/>
            <person name="Suresh K."/>
        </authorList>
    </citation>
    <scope>NUCLEOTIDE SEQUENCE [LARGE SCALE GENOMIC DNA]</scope>
    <source>
        <strain evidence="2 3">PI-S10-A1B</strain>
    </source>
</reference>
<dbReference type="EMBL" id="BRPJ01000063">
    <property type="protein sequence ID" value="GLB31285.1"/>
    <property type="molecule type" value="Genomic_DNA"/>
</dbReference>
<dbReference type="AlphaFoldDB" id="A0A3E2NA53"/>
<dbReference type="EMBL" id="QOHO01000051">
    <property type="protein sequence ID" value="RFZ77873.1"/>
    <property type="molecule type" value="Genomic_DNA"/>
</dbReference>
<gene>
    <name evidence="2" type="ORF">DS742_16165</name>
    <name evidence="1" type="ORF">LAD12857_32080</name>
</gene>
<keyword evidence="4" id="KW-1185">Reference proteome</keyword>
<evidence type="ECO:0000313" key="3">
    <source>
        <dbReference type="Proteomes" id="UP000260680"/>
    </source>
</evidence>
<sequence>MKKFSRKMYGLLSTAAMFVAVTSIAQLNSFCILTIHQPEIPDSLKRKTGILKND</sequence>
<evidence type="ECO:0000313" key="4">
    <source>
        <dbReference type="Proteomes" id="UP001419084"/>
    </source>
</evidence>
<reference evidence="1 4" key="2">
    <citation type="journal article" date="2024" name="Int. J. Syst. Evol. Microbiol.">
        <title>Lacrimispora brassicae sp. nov. isolated from fermented cabbage, and proposal of Clostridium indicum Gundawar et al. 2019 and Clostridium methoxybenzovorans Mechichi et al. 1999 as heterotypic synonyms of Lacrimispora amygdalina (Parshina et al. 2003) Haas and Blanchard 2020 and Lacrimispora indolis (McClung and McCoy 1957) Haas and Blanchard 2020, respectively.</title>
        <authorList>
            <person name="Kobayashi H."/>
            <person name="Tanizawa Y."/>
            <person name="Sakamoto M."/>
            <person name="Ohkuma M."/>
            <person name="Tohno M."/>
        </authorList>
    </citation>
    <scope>NUCLEOTIDE SEQUENCE [LARGE SCALE GENOMIC DNA]</scope>
    <source>
        <strain evidence="1 4">DSM 12857</strain>
    </source>
</reference>
<dbReference type="RefSeq" id="WP_117418021.1">
    <property type="nucleotide sequence ID" value="NZ_BRPJ01000063.1"/>
</dbReference>
<dbReference type="InterPro" id="IPR009229">
    <property type="entry name" value="AgrD"/>
</dbReference>
<evidence type="ECO:0000313" key="1">
    <source>
        <dbReference type="EMBL" id="GLB31285.1"/>
    </source>
</evidence>
<evidence type="ECO:0000313" key="2">
    <source>
        <dbReference type="EMBL" id="RFZ77873.1"/>
    </source>
</evidence>
<comment type="caution">
    <text evidence="2">The sequence shown here is derived from an EMBL/GenBank/DDBJ whole genome shotgun (WGS) entry which is preliminary data.</text>
</comment>
<dbReference type="Proteomes" id="UP000260680">
    <property type="component" value="Unassembled WGS sequence"/>
</dbReference>